<organism evidence="18 19">
    <name type="scientific">Esox lucius</name>
    <name type="common">Northern pike</name>
    <dbReference type="NCBI Taxonomy" id="8010"/>
    <lineage>
        <taxon>Eukaryota</taxon>
        <taxon>Metazoa</taxon>
        <taxon>Chordata</taxon>
        <taxon>Craniata</taxon>
        <taxon>Vertebrata</taxon>
        <taxon>Euteleostomi</taxon>
        <taxon>Actinopterygii</taxon>
        <taxon>Neopterygii</taxon>
        <taxon>Teleostei</taxon>
        <taxon>Protacanthopterygii</taxon>
        <taxon>Esociformes</taxon>
        <taxon>Esocidae</taxon>
        <taxon>Esox</taxon>
    </lineage>
</organism>
<dbReference type="Pfam" id="PF00493">
    <property type="entry name" value="MCM"/>
    <property type="match status" value="1"/>
</dbReference>
<dbReference type="GO" id="GO:0042555">
    <property type="term" value="C:MCM complex"/>
    <property type="evidence" value="ECO:0007669"/>
    <property type="project" value="InterPro"/>
</dbReference>
<keyword evidence="8 16" id="KW-0347">Helicase</keyword>
<evidence type="ECO:0000256" key="7">
    <source>
        <dbReference type="ARBA" id="ARBA00022801"/>
    </source>
</evidence>
<dbReference type="GO" id="GO:0005634">
    <property type="term" value="C:nucleus"/>
    <property type="evidence" value="ECO:0007669"/>
    <property type="project" value="UniProtKB-SubCell"/>
</dbReference>
<feature type="domain" description="MCM C-terminal AAA(+) ATPase" evidence="17">
    <location>
        <begin position="335"/>
        <end position="540"/>
    </location>
</feature>
<dbReference type="Ensembl" id="ENSELUT00000111427.1">
    <property type="protein sequence ID" value="ENSELUP00000089813.1"/>
    <property type="gene ID" value="ENSELUG00000024588.3"/>
</dbReference>
<keyword evidence="7 16" id="KW-0378">Hydrolase</keyword>
<comment type="catalytic activity">
    <reaction evidence="14">
        <text>ATP + H2O = ADP + phosphate + H(+)</text>
        <dbReference type="Rhea" id="RHEA:13065"/>
        <dbReference type="ChEBI" id="CHEBI:15377"/>
        <dbReference type="ChEBI" id="CHEBI:15378"/>
        <dbReference type="ChEBI" id="CHEBI:30616"/>
        <dbReference type="ChEBI" id="CHEBI:43474"/>
        <dbReference type="ChEBI" id="CHEBI:456216"/>
        <dbReference type="EC" id="3.6.4.12"/>
    </reaction>
    <physiologicalReaction direction="left-to-right" evidence="14">
        <dbReference type="Rhea" id="RHEA:13066"/>
    </physiologicalReaction>
</comment>
<dbReference type="GO" id="GO:0017116">
    <property type="term" value="F:single-stranded DNA helicase activity"/>
    <property type="evidence" value="ECO:0007669"/>
    <property type="project" value="TreeGrafter"/>
</dbReference>
<dbReference type="PANTHER" id="PTHR11630">
    <property type="entry name" value="DNA REPLICATION LICENSING FACTOR MCM FAMILY MEMBER"/>
    <property type="match status" value="1"/>
</dbReference>
<evidence type="ECO:0000256" key="5">
    <source>
        <dbReference type="ARBA" id="ARBA00022705"/>
    </source>
</evidence>
<keyword evidence="11 15" id="KW-0238">DNA-binding</keyword>
<evidence type="ECO:0000313" key="19">
    <source>
        <dbReference type="Proteomes" id="UP000265140"/>
    </source>
</evidence>
<reference evidence="18" key="3">
    <citation type="submission" date="2025-09" db="UniProtKB">
        <authorList>
            <consortium name="Ensembl"/>
        </authorList>
    </citation>
    <scope>IDENTIFICATION</scope>
</reference>
<dbReference type="Gene3D" id="2.20.28.10">
    <property type="match status" value="1"/>
</dbReference>
<dbReference type="Gene3D" id="3.40.50.300">
    <property type="entry name" value="P-loop containing nucleotide triphosphate hydrolases"/>
    <property type="match status" value="1"/>
</dbReference>
<dbReference type="InterPro" id="IPR031327">
    <property type="entry name" value="MCM"/>
</dbReference>
<evidence type="ECO:0000256" key="3">
    <source>
        <dbReference type="ARBA" id="ARBA00008010"/>
    </source>
</evidence>
<dbReference type="SMART" id="SM00382">
    <property type="entry name" value="AAA"/>
    <property type="match status" value="1"/>
</dbReference>
<evidence type="ECO:0000256" key="4">
    <source>
        <dbReference type="ARBA" id="ARBA00022454"/>
    </source>
</evidence>
<dbReference type="Proteomes" id="UP000265140">
    <property type="component" value="Chromosome 4"/>
</dbReference>
<dbReference type="GO" id="GO:0003697">
    <property type="term" value="F:single-stranded DNA binding"/>
    <property type="evidence" value="ECO:0007669"/>
    <property type="project" value="TreeGrafter"/>
</dbReference>
<dbReference type="InterPro" id="IPR027925">
    <property type="entry name" value="MCM_N"/>
</dbReference>
<name>A0AAY5KL06_ESOLU</name>
<keyword evidence="13 16" id="KW-0131">Cell cycle</keyword>
<evidence type="ECO:0000256" key="1">
    <source>
        <dbReference type="ARBA" id="ARBA00004123"/>
    </source>
</evidence>
<evidence type="ECO:0000256" key="2">
    <source>
        <dbReference type="ARBA" id="ARBA00004286"/>
    </source>
</evidence>
<reference evidence="18" key="2">
    <citation type="submission" date="2025-08" db="UniProtKB">
        <authorList>
            <consortium name="Ensembl"/>
        </authorList>
    </citation>
    <scope>IDENTIFICATION</scope>
</reference>
<comment type="similarity">
    <text evidence="3 15">Belongs to the MCM family.</text>
</comment>
<dbReference type="Pfam" id="PF24901">
    <property type="entry name" value="WHD_MCM7"/>
    <property type="match status" value="1"/>
</dbReference>
<dbReference type="PROSITE" id="PS00847">
    <property type="entry name" value="MCM_1"/>
    <property type="match status" value="1"/>
</dbReference>
<dbReference type="Pfam" id="PF17207">
    <property type="entry name" value="MCM_OB"/>
    <property type="match status" value="1"/>
</dbReference>
<dbReference type="FunFam" id="3.30.1640.10:FF:000007">
    <property type="entry name" value="DNA replication licensing factor MCM7"/>
    <property type="match status" value="1"/>
</dbReference>
<dbReference type="GO" id="GO:0016787">
    <property type="term" value="F:hydrolase activity"/>
    <property type="evidence" value="ECO:0007669"/>
    <property type="project" value="UniProtKB-KW"/>
</dbReference>
<reference evidence="18 19" key="1">
    <citation type="submission" date="2020-02" db="EMBL/GenBank/DDBJ databases">
        <title>Esox lucius (northern pike) genome, fEsoLuc1, primary haplotype.</title>
        <authorList>
            <person name="Myers G."/>
            <person name="Karagic N."/>
            <person name="Meyer A."/>
            <person name="Pippel M."/>
            <person name="Reichard M."/>
            <person name="Winkler S."/>
            <person name="Tracey A."/>
            <person name="Sims Y."/>
            <person name="Howe K."/>
            <person name="Rhie A."/>
            <person name="Formenti G."/>
            <person name="Durbin R."/>
            <person name="Fedrigo O."/>
            <person name="Jarvis E.D."/>
        </authorList>
    </citation>
    <scope>NUCLEOTIDE SEQUENCE [LARGE SCALE GENOMIC DNA]</scope>
</reference>
<protein>
    <recommendedName>
        <fullName evidence="16">DNA replication licensing factor MCM7</fullName>
        <ecNumber evidence="16">3.6.4.12</ecNumber>
    </recommendedName>
</protein>
<evidence type="ECO:0000256" key="14">
    <source>
        <dbReference type="ARBA" id="ARBA00048432"/>
    </source>
</evidence>
<dbReference type="InterPro" id="IPR003593">
    <property type="entry name" value="AAA+_ATPase"/>
</dbReference>
<dbReference type="GO" id="GO:0006270">
    <property type="term" value="P:DNA replication initiation"/>
    <property type="evidence" value="ECO:0007669"/>
    <property type="project" value="InterPro"/>
</dbReference>
<accession>A0AAY5KL06</accession>
<dbReference type="SMART" id="SM00350">
    <property type="entry name" value="MCM"/>
    <property type="match status" value="1"/>
</dbReference>
<dbReference type="Pfam" id="PF14551">
    <property type="entry name" value="MCM_N"/>
    <property type="match status" value="1"/>
</dbReference>
<keyword evidence="10" id="KW-0832">Ubl conjugation</keyword>
<dbReference type="InterPro" id="IPR027417">
    <property type="entry name" value="P-loop_NTPase"/>
</dbReference>
<evidence type="ECO:0000313" key="18">
    <source>
        <dbReference type="Ensembl" id="ENSELUP00000089813.1"/>
    </source>
</evidence>
<keyword evidence="9 15" id="KW-0067">ATP-binding</keyword>
<comment type="function">
    <text evidence="16">Acts as component of the MCM2-7 complex (MCM complex) which is the replicative helicase essential for 'once per cell cycle' DNA replication initiation and elongation in eukaryotic cells. The active ATPase sites in the MCM2-7 ring are formed through the interaction surfaces of two neighboring subunits such that a critical structure of a conserved arginine finger motif is provided in trans relative to the ATP-binding site of the Walker A box of the adjacent subunit. The six ATPase active sites, however, are likely to contribute differentially to the complex helicase activity.</text>
</comment>
<gene>
    <name evidence="16 18" type="primary">MCM7</name>
</gene>
<dbReference type="InterPro" id="IPR033762">
    <property type="entry name" value="MCM_OB"/>
</dbReference>
<keyword evidence="19" id="KW-1185">Reference proteome</keyword>
<evidence type="ECO:0000256" key="11">
    <source>
        <dbReference type="ARBA" id="ARBA00023125"/>
    </source>
</evidence>
<dbReference type="GO" id="GO:0005524">
    <property type="term" value="F:ATP binding"/>
    <property type="evidence" value="ECO:0007669"/>
    <property type="project" value="UniProtKB-KW"/>
</dbReference>
<evidence type="ECO:0000256" key="6">
    <source>
        <dbReference type="ARBA" id="ARBA00022741"/>
    </source>
</evidence>
<keyword evidence="12 16" id="KW-0539">Nucleus</keyword>
<evidence type="ECO:0000256" key="12">
    <source>
        <dbReference type="ARBA" id="ARBA00023242"/>
    </source>
</evidence>
<keyword evidence="6 15" id="KW-0547">Nucleotide-binding</keyword>
<comment type="subcellular location">
    <subcellularLocation>
        <location evidence="2">Chromosome</location>
    </subcellularLocation>
    <subcellularLocation>
        <location evidence="1 16">Nucleus</location>
    </subcellularLocation>
</comment>
<dbReference type="InterPro" id="IPR008050">
    <property type="entry name" value="MCM7"/>
</dbReference>
<dbReference type="InterPro" id="IPR041562">
    <property type="entry name" value="MCM_lid"/>
</dbReference>
<dbReference type="SUPFAM" id="SSF50249">
    <property type="entry name" value="Nucleic acid-binding proteins"/>
    <property type="match status" value="1"/>
</dbReference>
<dbReference type="GO" id="GO:0000727">
    <property type="term" value="P:double-strand break repair via break-induced replication"/>
    <property type="evidence" value="ECO:0007669"/>
    <property type="project" value="TreeGrafter"/>
</dbReference>
<dbReference type="PANTHER" id="PTHR11630:SF26">
    <property type="entry name" value="DNA REPLICATION LICENSING FACTOR MCM7"/>
    <property type="match status" value="1"/>
</dbReference>
<dbReference type="AlphaFoldDB" id="A0AAY5KL06"/>
<dbReference type="FunFam" id="3.40.50.300:FF:000288">
    <property type="entry name" value="DNA replication licensing factor MCM7"/>
    <property type="match status" value="1"/>
</dbReference>
<evidence type="ECO:0000256" key="15">
    <source>
        <dbReference type="RuleBase" id="RU004070"/>
    </source>
</evidence>
<evidence type="ECO:0000256" key="16">
    <source>
        <dbReference type="RuleBase" id="RU365012"/>
    </source>
</evidence>
<dbReference type="SUPFAM" id="SSF52540">
    <property type="entry name" value="P-loop containing nucleoside triphosphate hydrolases"/>
    <property type="match status" value="1"/>
</dbReference>
<dbReference type="GO" id="GO:0005694">
    <property type="term" value="C:chromosome"/>
    <property type="evidence" value="ECO:0007669"/>
    <property type="project" value="UniProtKB-SubCell"/>
</dbReference>
<dbReference type="CDD" id="cd17758">
    <property type="entry name" value="MCM7"/>
    <property type="match status" value="1"/>
</dbReference>
<dbReference type="EC" id="3.6.4.12" evidence="16"/>
<dbReference type="Gene3D" id="3.30.1640.10">
    <property type="entry name" value="mini-chromosome maintenance (MCM) complex, chain A, domain 1"/>
    <property type="match status" value="1"/>
</dbReference>
<dbReference type="InterPro" id="IPR012340">
    <property type="entry name" value="NA-bd_OB-fold"/>
</dbReference>
<dbReference type="Pfam" id="PF17855">
    <property type="entry name" value="MCM_lid"/>
    <property type="match status" value="1"/>
</dbReference>
<dbReference type="PRINTS" id="PR01663">
    <property type="entry name" value="MCMPROTEIN7"/>
</dbReference>
<proteinExistence type="inferred from homology"/>
<keyword evidence="4" id="KW-0158">Chromosome</keyword>
<evidence type="ECO:0000259" key="17">
    <source>
        <dbReference type="PROSITE" id="PS50051"/>
    </source>
</evidence>
<dbReference type="PRINTS" id="PR01657">
    <property type="entry name" value="MCMFAMILY"/>
</dbReference>
<dbReference type="GeneTree" id="ENSGT01150000286966"/>
<dbReference type="FunFam" id="2.20.28.10:FF:000004">
    <property type="entry name" value="DNA replication licensing factor MCM7"/>
    <property type="match status" value="1"/>
</dbReference>
<dbReference type="GO" id="GO:0006271">
    <property type="term" value="P:DNA strand elongation involved in DNA replication"/>
    <property type="evidence" value="ECO:0007669"/>
    <property type="project" value="TreeGrafter"/>
</dbReference>
<dbReference type="PROSITE" id="PS50051">
    <property type="entry name" value="MCM_2"/>
    <property type="match status" value="1"/>
</dbReference>
<dbReference type="InterPro" id="IPR018525">
    <property type="entry name" value="MCM_CS"/>
</dbReference>
<dbReference type="InterPro" id="IPR001208">
    <property type="entry name" value="MCM_dom"/>
</dbReference>
<evidence type="ECO:0000256" key="9">
    <source>
        <dbReference type="ARBA" id="ARBA00022840"/>
    </source>
</evidence>
<evidence type="ECO:0000256" key="10">
    <source>
        <dbReference type="ARBA" id="ARBA00022843"/>
    </source>
</evidence>
<dbReference type="Gene3D" id="2.40.50.140">
    <property type="entry name" value="Nucleic acid-binding proteins"/>
    <property type="match status" value="1"/>
</dbReference>
<evidence type="ECO:0000256" key="13">
    <source>
        <dbReference type="ARBA" id="ARBA00023306"/>
    </source>
</evidence>
<keyword evidence="5 16" id="KW-0235">DNA replication</keyword>
<sequence length="730" mass="81815">MRIATLSLTTFSVEKCKKFLQEFYSEDDNGKKVFKYGAQLVALSHREQVALQVDLDDVAEEDPELVESIRENAKRYTGLFADAIHELLPEYREREVVAKDSLDVYIEHRLMMEQRGHDPTDTRNPQNQYPAELMRRFELYFKPPSTAKPKVVRDVRADSIGQLVTVRGIITRATEVKPMMAVATYTCDLCGAETYQPIQSPTFMPLIMCPSQECVTNKSGGRLYLQTRGSKFIKFQELRIQEHSDQVPVGNIPRSMTIYARGENTRVAQPGDHVAIAGVFLPLLRTGFRQAVQGLLSETYLEAHSITLMNKTEDDELGTAELNEEELRQITEEDFYEKLAGSIAPEIFGHEDVKKALLLLLVGGVQQAPKGMKIRGNINICLMGDPGVAKSQLLSYIDRLAPRSQYTTGRGSSGVGLTAAVMRDPLTGEMTLEGGALVLADQGVCCIDEFDKMADADRTAIHEVMEQQTISIAKAGIMTSLNARCSILAAANPAYGRYNPRKTIEQNIQLPAALLSRFDLLWLIQDKPNAESDLRLAQHITYVHQHCRQPPTHFTPIDMKLMRRYLSLCKRRQPVVPEALADYITAAYVEMRKEARVSKDTTFTSARTLLSILRLSTALARLRLVDVVEKEDVNEAMRLMEMSKDSLQADKSNATRAQRPADVIFSLLRELATEGVAGRGGSGGLVRLAEAEQRCVSRGFTPAQFQEALEEYEELNVWQVNQARTRITFV</sequence>
<evidence type="ECO:0000256" key="8">
    <source>
        <dbReference type="ARBA" id="ARBA00022806"/>
    </source>
</evidence>